<evidence type="ECO:0000256" key="2">
    <source>
        <dbReference type="ARBA" id="ARBA00022692"/>
    </source>
</evidence>
<evidence type="ECO:0000256" key="6">
    <source>
        <dbReference type="SAM" id="Phobius"/>
    </source>
</evidence>
<keyword evidence="4 6" id="KW-0472">Membrane</keyword>
<evidence type="ECO:0000256" key="1">
    <source>
        <dbReference type="ARBA" id="ARBA00004370"/>
    </source>
</evidence>
<keyword evidence="3 6" id="KW-1133">Transmembrane helix</keyword>
<feature type="transmembrane region" description="Helical" evidence="6">
    <location>
        <begin position="107"/>
        <end position="129"/>
    </location>
</feature>
<dbReference type="GO" id="GO:0005506">
    <property type="term" value="F:iron ion binding"/>
    <property type="evidence" value="ECO:0007669"/>
    <property type="project" value="InterPro"/>
</dbReference>
<dbReference type="GO" id="GO:0008610">
    <property type="term" value="P:lipid biosynthetic process"/>
    <property type="evidence" value="ECO:0007669"/>
    <property type="project" value="InterPro"/>
</dbReference>
<feature type="transmembrane region" description="Helical" evidence="6">
    <location>
        <begin position="29"/>
        <end position="49"/>
    </location>
</feature>
<evidence type="ECO:0000313" key="8">
    <source>
        <dbReference type="EMBL" id="KAF2020053.1"/>
    </source>
</evidence>
<dbReference type="GO" id="GO:0016491">
    <property type="term" value="F:oxidoreductase activity"/>
    <property type="evidence" value="ECO:0007669"/>
    <property type="project" value="InterPro"/>
</dbReference>
<feature type="domain" description="Fatty acid hydroxylase" evidence="7">
    <location>
        <begin position="162"/>
        <end position="295"/>
    </location>
</feature>
<dbReference type="EMBL" id="ML978067">
    <property type="protein sequence ID" value="KAF2020053.1"/>
    <property type="molecule type" value="Genomic_DNA"/>
</dbReference>
<evidence type="ECO:0000259" key="7">
    <source>
        <dbReference type="Pfam" id="PF04116"/>
    </source>
</evidence>
<protein>
    <recommendedName>
        <fullName evidence="7">Fatty acid hydroxylase domain-containing protein</fullName>
    </recommendedName>
</protein>
<evidence type="ECO:0000256" key="5">
    <source>
        <dbReference type="SAM" id="MobiDB-lite"/>
    </source>
</evidence>
<proteinExistence type="predicted"/>
<sequence>MSLSALIAPFTLPLASFFAIPMLSSWTTSFNLLFFAFTYTTLTSTLSPLQIELYTPLIIRTIFYILPSLIFLIFDLGLPSLAVQLKSEGEYALPGNQRGGKAKVRKVVLWSLVNILLGVGLQAGIEFLVTDVARMKSLLLIKGNWWSFNHLPLPWTMAKHAFIGFISRNLLQYYIHLHILHSPTGGKLAHWHQTWHHSISVPYAFVANYDHPACYLLHRFLPLYLPAILFRFHIMTYCLLLALFSLLDAFTYSGYNTLPSTIMLAGMARRTDAHMMSNGDGNYGPLGVMDWVHGTTLGGDVVDDLRAEMDKHDVKERTANAIDDAGEKASGVAGRIRARGRKGKGRK</sequence>
<feature type="compositionally biased region" description="Basic residues" evidence="5">
    <location>
        <begin position="336"/>
        <end position="347"/>
    </location>
</feature>
<dbReference type="InterPro" id="IPR050307">
    <property type="entry name" value="Sterol_Desaturase_Related"/>
</dbReference>
<dbReference type="PANTHER" id="PTHR11863">
    <property type="entry name" value="STEROL DESATURASE"/>
    <property type="match status" value="1"/>
</dbReference>
<reference evidence="8" key="1">
    <citation type="journal article" date="2020" name="Stud. Mycol.">
        <title>101 Dothideomycetes genomes: a test case for predicting lifestyles and emergence of pathogens.</title>
        <authorList>
            <person name="Haridas S."/>
            <person name="Albert R."/>
            <person name="Binder M."/>
            <person name="Bloem J."/>
            <person name="Labutti K."/>
            <person name="Salamov A."/>
            <person name="Andreopoulos B."/>
            <person name="Baker S."/>
            <person name="Barry K."/>
            <person name="Bills G."/>
            <person name="Bluhm B."/>
            <person name="Cannon C."/>
            <person name="Castanera R."/>
            <person name="Culley D."/>
            <person name="Daum C."/>
            <person name="Ezra D."/>
            <person name="Gonzalez J."/>
            <person name="Henrissat B."/>
            <person name="Kuo A."/>
            <person name="Liang C."/>
            <person name="Lipzen A."/>
            <person name="Lutzoni F."/>
            <person name="Magnuson J."/>
            <person name="Mondo S."/>
            <person name="Nolan M."/>
            <person name="Ohm R."/>
            <person name="Pangilinan J."/>
            <person name="Park H.-J."/>
            <person name="Ramirez L."/>
            <person name="Alfaro M."/>
            <person name="Sun H."/>
            <person name="Tritt A."/>
            <person name="Yoshinaga Y."/>
            <person name="Zwiers L.-H."/>
            <person name="Turgeon B."/>
            <person name="Goodwin S."/>
            <person name="Spatafora J."/>
            <person name="Crous P."/>
            <person name="Grigoriev I."/>
        </authorList>
    </citation>
    <scope>NUCLEOTIDE SEQUENCE</scope>
    <source>
        <strain evidence="8">CBS 175.79</strain>
    </source>
</reference>
<dbReference type="OrthoDB" id="408954at2759"/>
<evidence type="ECO:0000313" key="9">
    <source>
        <dbReference type="Proteomes" id="UP000799778"/>
    </source>
</evidence>
<organism evidence="8 9">
    <name type="scientific">Aaosphaeria arxii CBS 175.79</name>
    <dbReference type="NCBI Taxonomy" id="1450172"/>
    <lineage>
        <taxon>Eukaryota</taxon>
        <taxon>Fungi</taxon>
        <taxon>Dikarya</taxon>
        <taxon>Ascomycota</taxon>
        <taxon>Pezizomycotina</taxon>
        <taxon>Dothideomycetes</taxon>
        <taxon>Pleosporomycetidae</taxon>
        <taxon>Pleosporales</taxon>
        <taxon>Pleosporales incertae sedis</taxon>
        <taxon>Aaosphaeria</taxon>
    </lineage>
</organism>
<dbReference type="InterPro" id="IPR006694">
    <property type="entry name" value="Fatty_acid_hydroxylase"/>
</dbReference>
<feature type="transmembrane region" description="Helical" evidence="6">
    <location>
        <begin position="61"/>
        <end position="83"/>
    </location>
</feature>
<dbReference type="GeneID" id="54282359"/>
<dbReference type="Pfam" id="PF04116">
    <property type="entry name" value="FA_hydroxylase"/>
    <property type="match status" value="1"/>
</dbReference>
<dbReference type="AlphaFoldDB" id="A0A6A5Y4C5"/>
<name>A0A6A5Y4C5_9PLEO</name>
<keyword evidence="2 6" id="KW-0812">Transmembrane</keyword>
<dbReference type="GO" id="GO:0016020">
    <property type="term" value="C:membrane"/>
    <property type="evidence" value="ECO:0007669"/>
    <property type="project" value="UniProtKB-SubCell"/>
</dbReference>
<dbReference type="Proteomes" id="UP000799778">
    <property type="component" value="Unassembled WGS sequence"/>
</dbReference>
<comment type="subcellular location">
    <subcellularLocation>
        <location evidence="1">Membrane</location>
    </subcellularLocation>
</comment>
<evidence type="ECO:0000256" key="3">
    <source>
        <dbReference type="ARBA" id="ARBA00022989"/>
    </source>
</evidence>
<gene>
    <name evidence="8" type="ORF">BU24DRAFT_387284</name>
</gene>
<evidence type="ECO:0000256" key="4">
    <source>
        <dbReference type="ARBA" id="ARBA00023136"/>
    </source>
</evidence>
<accession>A0A6A5Y4C5</accession>
<keyword evidence="9" id="KW-1185">Reference proteome</keyword>
<feature type="region of interest" description="Disordered" evidence="5">
    <location>
        <begin position="328"/>
        <end position="347"/>
    </location>
</feature>
<dbReference type="RefSeq" id="XP_033388392.1">
    <property type="nucleotide sequence ID" value="XM_033524962.1"/>
</dbReference>
<feature type="transmembrane region" description="Helical" evidence="6">
    <location>
        <begin position="223"/>
        <end position="244"/>
    </location>
</feature>